<dbReference type="Proteomes" id="UP001370348">
    <property type="component" value="Chromosome"/>
</dbReference>
<proteinExistence type="predicted"/>
<protein>
    <recommendedName>
        <fullName evidence="3">Cupin 2 conserved barrel domain-containing protein</fullName>
    </recommendedName>
</protein>
<dbReference type="EMBL" id="CP089984">
    <property type="protein sequence ID" value="WXB14908.1"/>
    <property type="molecule type" value="Genomic_DNA"/>
</dbReference>
<dbReference type="SUPFAM" id="SSF51182">
    <property type="entry name" value="RmlC-like cupins"/>
    <property type="match status" value="1"/>
</dbReference>
<evidence type="ECO:0008006" key="3">
    <source>
        <dbReference type="Google" id="ProtNLM"/>
    </source>
</evidence>
<dbReference type="Gene3D" id="2.60.120.10">
    <property type="entry name" value="Jelly Rolls"/>
    <property type="match status" value="1"/>
</dbReference>
<evidence type="ECO:0000313" key="1">
    <source>
        <dbReference type="EMBL" id="WXB14908.1"/>
    </source>
</evidence>
<keyword evidence="2" id="KW-1185">Reference proteome</keyword>
<dbReference type="InterPro" id="IPR014710">
    <property type="entry name" value="RmlC-like_jellyroll"/>
</dbReference>
<evidence type="ECO:0000313" key="2">
    <source>
        <dbReference type="Proteomes" id="UP001370348"/>
    </source>
</evidence>
<organism evidence="1 2">
    <name type="scientific">Pendulispora albinea</name>
    <dbReference type="NCBI Taxonomy" id="2741071"/>
    <lineage>
        <taxon>Bacteria</taxon>
        <taxon>Pseudomonadati</taxon>
        <taxon>Myxococcota</taxon>
        <taxon>Myxococcia</taxon>
        <taxon>Myxococcales</taxon>
        <taxon>Sorangiineae</taxon>
        <taxon>Pendulisporaceae</taxon>
        <taxon>Pendulispora</taxon>
    </lineage>
</organism>
<gene>
    <name evidence="1" type="ORF">LZC94_44700</name>
</gene>
<name>A0ABZ2LYH3_9BACT</name>
<accession>A0ABZ2LYH3</accession>
<dbReference type="RefSeq" id="WP_394824532.1">
    <property type="nucleotide sequence ID" value="NZ_CP089984.1"/>
</dbReference>
<reference evidence="1 2" key="1">
    <citation type="submission" date="2021-12" db="EMBL/GenBank/DDBJ databases">
        <title>Discovery of the Pendulisporaceae a myxobacterial family with distinct sporulation behavior and unique specialized metabolism.</title>
        <authorList>
            <person name="Garcia R."/>
            <person name="Popoff A."/>
            <person name="Bader C.D."/>
            <person name="Loehr J."/>
            <person name="Walesch S."/>
            <person name="Walt C."/>
            <person name="Boldt J."/>
            <person name="Bunk B."/>
            <person name="Haeckl F.J.F.P.J."/>
            <person name="Gunesch A.P."/>
            <person name="Birkelbach J."/>
            <person name="Nuebel U."/>
            <person name="Pietschmann T."/>
            <person name="Bach T."/>
            <person name="Mueller R."/>
        </authorList>
    </citation>
    <scope>NUCLEOTIDE SEQUENCE [LARGE SCALE GENOMIC DNA]</scope>
    <source>
        <strain evidence="1 2">MSr11954</strain>
    </source>
</reference>
<sequence>MTTDTKSLSGLSPARTYIHLSNLGGASAIDVDERFWETLGSRDDLLEGRLLGLMHLESDSDHCEMHPSGDEILILLSGAIDVIVHQPEGDVVTRLTGLGACIVPRGIWHRVLVRAPSEMIFVTPGKGTEVRPIAS</sequence>
<dbReference type="InterPro" id="IPR011051">
    <property type="entry name" value="RmlC_Cupin_sf"/>
</dbReference>